<feature type="transmembrane region" description="Helical" evidence="1">
    <location>
        <begin position="50"/>
        <end position="68"/>
    </location>
</feature>
<organism evidence="2">
    <name type="scientific">Gracilinema caldarium</name>
    <dbReference type="NCBI Taxonomy" id="215591"/>
    <lineage>
        <taxon>Bacteria</taxon>
        <taxon>Pseudomonadati</taxon>
        <taxon>Spirochaetota</taxon>
        <taxon>Spirochaetia</taxon>
        <taxon>Spirochaetales</taxon>
        <taxon>Breznakiellaceae</taxon>
        <taxon>Gracilinema</taxon>
    </lineage>
</organism>
<accession>A0A7C3ICF0</accession>
<dbReference type="AlphaFoldDB" id="A0A7C3ICF0"/>
<gene>
    <name evidence="2" type="ORF">ENS59_01115</name>
</gene>
<protein>
    <submittedName>
        <fullName evidence="2">Uncharacterized protein</fullName>
    </submittedName>
</protein>
<keyword evidence="1" id="KW-0472">Membrane</keyword>
<comment type="caution">
    <text evidence="2">The sequence shown here is derived from an EMBL/GenBank/DDBJ whole genome shotgun (WGS) entry which is preliminary data.</text>
</comment>
<feature type="transmembrane region" description="Helical" evidence="1">
    <location>
        <begin position="7"/>
        <end position="30"/>
    </location>
</feature>
<feature type="transmembrane region" description="Helical" evidence="1">
    <location>
        <begin position="137"/>
        <end position="154"/>
    </location>
</feature>
<keyword evidence="1" id="KW-1133">Transmembrane helix</keyword>
<proteinExistence type="predicted"/>
<sequence>MNKLTLWILRILAGYFIFAYSFGFLLFYSIEERVDVWSKLSNEMHIPLPIILFFVLVPLVISLLGLLFSQKIADYLFPLNKENSAAVIDETSIRRIIALLGFILIIVSVADFIDISYTRVIEDGALKLEALTHKNSISIHASNLIGIVIGGLLIRKRNFIAKKFCKIDEERTD</sequence>
<evidence type="ECO:0000313" key="2">
    <source>
        <dbReference type="EMBL" id="HFH28103.1"/>
    </source>
</evidence>
<evidence type="ECO:0000256" key="1">
    <source>
        <dbReference type="SAM" id="Phobius"/>
    </source>
</evidence>
<reference evidence="2" key="1">
    <citation type="journal article" date="2020" name="mSystems">
        <title>Genome- and Community-Level Interaction Insights into Carbon Utilization and Element Cycling Functions of Hydrothermarchaeota in Hydrothermal Sediment.</title>
        <authorList>
            <person name="Zhou Z."/>
            <person name="Liu Y."/>
            <person name="Xu W."/>
            <person name="Pan J."/>
            <person name="Luo Z.H."/>
            <person name="Li M."/>
        </authorList>
    </citation>
    <scope>NUCLEOTIDE SEQUENCE [LARGE SCALE GENOMIC DNA]</scope>
    <source>
        <strain evidence="2">SpSt-503</strain>
    </source>
</reference>
<keyword evidence="1" id="KW-0812">Transmembrane</keyword>
<feature type="transmembrane region" description="Helical" evidence="1">
    <location>
        <begin position="96"/>
        <end position="117"/>
    </location>
</feature>
<dbReference type="EMBL" id="DSVL01000035">
    <property type="protein sequence ID" value="HFH28103.1"/>
    <property type="molecule type" value="Genomic_DNA"/>
</dbReference>
<name>A0A7C3ICF0_9SPIR</name>